<proteinExistence type="predicted"/>
<sequence>MSGSPGAKRGGIKLSKSSNKHSKEEERPEKENMAIPNILINIATALDRVEAYIDGDTSFNPKNTLNGIRISLTTVRELMQRHAQDAINMQGQLITAHGLLNNTYGQINNLINNMANVRNECLRRAQLLTLAYNNEANEHRRWWQIAQDRQINGQRIALRKQN</sequence>
<comment type="caution">
    <text evidence="2">The sequence shown here is derived from an EMBL/GenBank/DDBJ whole genome shotgun (WGS) entry which is preliminary data.</text>
</comment>
<feature type="compositionally biased region" description="Basic and acidic residues" evidence="1">
    <location>
        <begin position="21"/>
        <end position="32"/>
    </location>
</feature>
<evidence type="ECO:0000313" key="3">
    <source>
        <dbReference type="Proteomes" id="UP000615446"/>
    </source>
</evidence>
<organism evidence="2 3">
    <name type="scientific">Rhizophagus clarus</name>
    <dbReference type="NCBI Taxonomy" id="94130"/>
    <lineage>
        <taxon>Eukaryota</taxon>
        <taxon>Fungi</taxon>
        <taxon>Fungi incertae sedis</taxon>
        <taxon>Mucoromycota</taxon>
        <taxon>Glomeromycotina</taxon>
        <taxon>Glomeromycetes</taxon>
        <taxon>Glomerales</taxon>
        <taxon>Glomeraceae</taxon>
        <taxon>Rhizophagus</taxon>
    </lineage>
</organism>
<evidence type="ECO:0000313" key="2">
    <source>
        <dbReference type="EMBL" id="GES74096.1"/>
    </source>
</evidence>
<dbReference type="EMBL" id="BLAL01000011">
    <property type="protein sequence ID" value="GES74096.1"/>
    <property type="molecule type" value="Genomic_DNA"/>
</dbReference>
<dbReference type="Proteomes" id="UP000615446">
    <property type="component" value="Unassembled WGS sequence"/>
</dbReference>
<reference evidence="2" key="1">
    <citation type="submission" date="2019-10" db="EMBL/GenBank/DDBJ databases">
        <title>Conservation and host-specific expression of non-tandemly repeated heterogenous ribosome RNA gene in arbuscular mycorrhizal fungi.</title>
        <authorList>
            <person name="Maeda T."/>
            <person name="Kobayashi Y."/>
            <person name="Nakagawa T."/>
            <person name="Ezawa T."/>
            <person name="Yamaguchi K."/>
            <person name="Bino T."/>
            <person name="Nishimoto Y."/>
            <person name="Shigenobu S."/>
            <person name="Kawaguchi M."/>
        </authorList>
    </citation>
    <scope>NUCLEOTIDE SEQUENCE</scope>
    <source>
        <strain evidence="2">HR1</strain>
    </source>
</reference>
<feature type="region of interest" description="Disordered" evidence="1">
    <location>
        <begin position="1"/>
        <end position="32"/>
    </location>
</feature>
<evidence type="ECO:0000256" key="1">
    <source>
        <dbReference type="SAM" id="MobiDB-lite"/>
    </source>
</evidence>
<accession>A0A8H3KTU2</accession>
<dbReference type="AlphaFoldDB" id="A0A8H3KTU2"/>
<name>A0A8H3KTU2_9GLOM</name>
<dbReference type="OrthoDB" id="2306457at2759"/>
<gene>
    <name evidence="2" type="ORF">RCL2_000159500</name>
</gene>
<protein>
    <submittedName>
        <fullName evidence="2">Uncharacterized protein</fullName>
    </submittedName>
</protein>